<feature type="domain" description="HTH cro/C1-type" evidence="1">
    <location>
        <begin position="25"/>
        <end position="67"/>
    </location>
</feature>
<keyword evidence="3" id="KW-1185">Reference proteome</keyword>
<comment type="caution">
    <text evidence="2">The sequence shown here is derived from an EMBL/GenBank/DDBJ whole genome shotgun (WGS) entry which is preliminary data.</text>
</comment>
<dbReference type="SUPFAM" id="SSF51306">
    <property type="entry name" value="LexA/Signal peptidase"/>
    <property type="match status" value="1"/>
</dbReference>
<sequence length="216" mass="24235">MTELSILATNIDQRKKDLNIRTNIEIARLSGVSRAVITNIMLHPEKSIMLDSAISLANALDCRLEWLATGNGPVNYDDVVRHARIKFGSPVVTMQELSASSIKDLLEDLMEDEHRERLPCPARSSETTFIIRLNNNVGRYFAGGMIFFDYDKTAVSGDLVLARVREGVMPEIMEYQIAHGREFLKSMNPDIPEDLKFIEMSDSIKIIAAFSAFAVI</sequence>
<dbReference type="GO" id="GO:0003677">
    <property type="term" value="F:DNA binding"/>
    <property type="evidence" value="ECO:0007669"/>
    <property type="project" value="InterPro"/>
</dbReference>
<dbReference type="AlphaFoldDB" id="A0AA86X9W6"/>
<evidence type="ECO:0000259" key="1">
    <source>
        <dbReference type="PROSITE" id="PS50943"/>
    </source>
</evidence>
<dbReference type="Gene3D" id="1.10.260.40">
    <property type="entry name" value="lambda repressor-like DNA-binding domains"/>
    <property type="match status" value="1"/>
</dbReference>
<dbReference type="Gene3D" id="2.10.109.10">
    <property type="entry name" value="Umud Fragment, subunit A"/>
    <property type="match status" value="1"/>
</dbReference>
<proteinExistence type="predicted"/>
<evidence type="ECO:0000313" key="3">
    <source>
        <dbReference type="Proteomes" id="UP000041625"/>
    </source>
</evidence>
<organism evidence="2 3">
    <name type="scientific">Vibrio coralliirubri</name>
    <dbReference type="NCBI Taxonomy" id="1516159"/>
    <lineage>
        <taxon>Bacteria</taxon>
        <taxon>Pseudomonadati</taxon>
        <taxon>Pseudomonadota</taxon>
        <taxon>Gammaproteobacteria</taxon>
        <taxon>Vibrionales</taxon>
        <taxon>Vibrionaceae</taxon>
        <taxon>Vibrio</taxon>
    </lineage>
</organism>
<dbReference type="InterPro" id="IPR010982">
    <property type="entry name" value="Lambda_DNA-bd_dom_sf"/>
</dbReference>
<dbReference type="InterPro" id="IPR010744">
    <property type="entry name" value="Phage_CI_N"/>
</dbReference>
<gene>
    <name evidence="2" type="ORF">VCR31J2_1270833</name>
</gene>
<dbReference type="PROSITE" id="PS50943">
    <property type="entry name" value="HTH_CROC1"/>
    <property type="match status" value="1"/>
</dbReference>
<protein>
    <recommendedName>
        <fullName evidence="1">HTH cro/C1-type domain-containing protein</fullName>
    </recommendedName>
</protein>
<dbReference type="InterPro" id="IPR001387">
    <property type="entry name" value="Cro/C1-type_HTH"/>
</dbReference>
<dbReference type="SUPFAM" id="SSF47413">
    <property type="entry name" value="lambda repressor-like DNA-binding domains"/>
    <property type="match status" value="1"/>
</dbReference>
<reference evidence="2 3" key="1">
    <citation type="submission" date="2014-06" db="EMBL/GenBank/DDBJ databases">
        <authorList>
            <person name="Le Roux F."/>
        </authorList>
    </citation>
    <scope>NUCLEOTIDE SEQUENCE [LARGE SCALE GENOMIC DNA]</scope>
    <source>
        <strain evidence="2 3">J2-31</strain>
    </source>
</reference>
<evidence type="ECO:0000313" key="2">
    <source>
        <dbReference type="EMBL" id="CDT65189.1"/>
    </source>
</evidence>
<dbReference type="RefSeq" id="WP_050634784.1">
    <property type="nucleotide sequence ID" value="NZ_CVNE01000005.1"/>
</dbReference>
<accession>A0AA86X9W6</accession>
<dbReference type="InterPro" id="IPR036286">
    <property type="entry name" value="LexA/Signal_pep-like_sf"/>
</dbReference>
<dbReference type="GO" id="GO:0045892">
    <property type="term" value="P:negative regulation of DNA-templated transcription"/>
    <property type="evidence" value="ECO:0007669"/>
    <property type="project" value="InterPro"/>
</dbReference>
<dbReference type="EMBL" id="CCKJ01000032">
    <property type="protein sequence ID" value="CDT65189.1"/>
    <property type="molecule type" value="Genomic_DNA"/>
</dbReference>
<name>A0AA86X9W6_9VIBR</name>
<dbReference type="Proteomes" id="UP000041625">
    <property type="component" value="Unassembled WGS sequence"/>
</dbReference>
<dbReference type="Pfam" id="PF07022">
    <property type="entry name" value="Phage_CI_repr"/>
    <property type="match status" value="1"/>
</dbReference>